<protein>
    <recommendedName>
        <fullName evidence="5">Arsenite methyltransferase</fullName>
        <ecNumber evidence="4">2.1.1.137</ecNumber>
    </recommendedName>
</protein>
<evidence type="ECO:0000256" key="4">
    <source>
        <dbReference type="ARBA" id="ARBA00034521"/>
    </source>
</evidence>
<feature type="region of interest" description="Disordered" evidence="9">
    <location>
        <begin position="1"/>
        <end position="20"/>
    </location>
</feature>
<comment type="similarity">
    <text evidence="3">Belongs to the methyltransferase superfamily. Arsenite methyltransferase family.</text>
</comment>
<dbReference type="GO" id="GO:0030791">
    <property type="term" value="F:arsenite methyltransferase activity"/>
    <property type="evidence" value="ECO:0007669"/>
    <property type="project" value="UniProtKB-EC"/>
</dbReference>
<dbReference type="Pfam" id="PF13847">
    <property type="entry name" value="Methyltransf_31"/>
    <property type="match status" value="1"/>
</dbReference>
<dbReference type="EC" id="2.1.1.137" evidence="4"/>
<dbReference type="Gene3D" id="3.40.50.150">
    <property type="entry name" value="Vaccinia Virus protein VP39"/>
    <property type="match status" value="1"/>
</dbReference>
<evidence type="ECO:0000256" key="8">
    <source>
        <dbReference type="ARBA" id="ARBA00048428"/>
    </source>
</evidence>
<evidence type="ECO:0000256" key="6">
    <source>
        <dbReference type="ARBA" id="ARBA00047941"/>
    </source>
</evidence>
<dbReference type="Proteomes" id="UP001166304">
    <property type="component" value="Unassembled WGS sequence"/>
</dbReference>
<comment type="catalytic activity">
    <reaction evidence="8">
        <text>arsenic triglutathione + 3 [thioredoxin]-dithiol + 3 S-adenosyl-L-methionine = trimethylarsine + 3 [thioredoxin]-disulfide + 3 glutathione + 3 S-adenosyl-L-homocysteine + 3 H(+)</text>
        <dbReference type="Rhea" id="RHEA:69432"/>
        <dbReference type="Rhea" id="RHEA-COMP:10698"/>
        <dbReference type="Rhea" id="RHEA-COMP:10700"/>
        <dbReference type="ChEBI" id="CHEBI:15378"/>
        <dbReference type="ChEBI" id="CHEBI:27130"/>
        <dbReference type="ChEBI" id="CHEBI:29950"/>
        <dbReference type="ChEBI" id="CHEBI:50058"/>
        <dbReference type="ChEBI" id="CHEBI:57856"/>
        <dbReference type="ChEBI" id="CHEBI:57925"/>
        <dbReference type="ChEBI" id="CHEBI:59789"/>
        <dbReference type="ChEBI" id="CHEBI:183640"/>
        <dbReference type="EC" id="2.1.1.137"/>
    </reaction>
</comment>
<evidence type="ECO:0000256" key="5">
    <source>
        <dbReference type="ARBA" id="ARBA00034545"/>
    </source>
</evidence>
<dbReference type="PANTHER" id="PTHR43675">
    <property type="entry name" value="ARSENITE METHYLTRANSFERASE"/>
    <property type="match status" value="1"/>
</dbReference>
<dbReference type="GO" id="GO:0032259">
    <property type="term" value="P:methylation"/>
    <property type="evidence" value="ECO:0007669"/>
    <property type="project" value="UniProtKB-KW"/>
</dbReference>
<sequence length="284" mass="30362">MSEMEDSSAESGLDAQTQRKVVRERYATIATEDGEEDDRCCSRERSRCSPAETTLPTDETARQLGYSDTELESVEGDANLGLGCGNPQAIASLNAGERVLDLGSGAGFDCFLAAQEVGETGSVVGVDMTPEMVEKARANAGRNEADTVEFRLGEIEHLPVSDDSIDVIISNCVVNLSPDKPQVFDEAFRVLRPAGRLAISDVVLTAEVPSGVRADPDSVASCVAGASTIDRLETILTDAGFESVNISPKDDSDEFIRDWDDDYDVSEFLVSAAITARKPVVADE</sequence>
<name>A0AA41G167_9EURY</name>
<organism evidence="11 12">
    <name type="scientific">Haloarcula salina</name>
    <dbReference type="NCBI Taxonomy" id="1429914"/>
    <lineage>
        <taxon>Archaea</taxon>
        <taxon>Methanobacteriati</taxon>
        <taxon>Methanobacteriota</taxon>
        <taxon>Stenosarchaea group</taxon>
        <taxon>Halobacteria</taxon>
        <taxon>Halobacteriales</taxon>
        <taxon>Haloarculaceae</taxon>
        <taxon>Haloarcula</taxon>
    </lineage>
</organism>
<comment type="catalytic activity">
    <reaction evidence="7">
        <text>arsenic triglutathione + 2 [thioredoxin]-dithiol + 2 S-adenosyl-L-methionine + H2O = dimethylarsinous acid + 2 [thioredoxin]-disulfide + 3 glutathione + 2 S-adenosyl-L-homocysteine + 2 H(+)</text>
        <dbReference type="Rhea" id="RHEA:69464"/>
        <dbReference type="Rhea" id="RHEA-COMP:10698"/>
        <dbReference type="Rhea" id="RHEA-COMP:10700"/>
        <dbReference type="ChEBI" id="CHEBI:15377"/>
        <dbReference type="ChEBI" id="CHEBI:15378"/>
        <dbReference type="ChEBI" id="CHEBI:23808"/>
        <dbReference type="ChEBI" id="CHEBI:29950"/>
        <dbReference type="ChEBI" id="CHEBI:50058"/>
        <dbReference type="ChEBI" id="CHEBI:57856"/>
        <dbReference type="ChEBI" id="CHEBI:57925"/>
        <dbReference type="ChEBI" id="CHEBI:59789"/>
        <dbReference type="ChEBI" id="CHEBI:183640"/>
        <dbReference type="EC" id="2.1.1.137"/>
    </reaction>
</comment>
<evidence type="ECO:0000256" key="7">
    <source>
        <dbReference type="ARBA" id="ARBA00047943"/>
    </source>
</evidence>
<dbReference type="PANTHER" id="PTHR43675:SF8">
    <property type="entry name" value="ARSENITE METHYLTRANSFERASE"/>
    <property type="match status" value="1"/>
</dbReference>
<evidence type="ECO:0000256" key="3">
    <source>
        <dbReference type="ARBA" id="ARBA00034487"/>
    </source>
</evidence>
<feature type="domain" description="Methyltransferase" evidence="10">
    <location>
        <begin position="94"/>
        <end position="240"/>
    </location>
</feature>
<comment type="catalytic activity">
    <reaction evidence="6">
        <text>arsenic triglutathione + [thioredoxin]-dithiol + S-adenosyl-L-methionine + 2 H2O = methylarsonous acid + [thioredoxin]-disulfide + 3 glutathione + S-adenosyl-L-homocysteine + H(+)</text>
        <dbReference type="Rhea" id="RHEA:69460"/>
        <dbReference type="Rhea" id="RHEA-COMP:10698"/>
        <dbReference type="Rhea" id="RHEA-COMP:10700"/>
        <dbReference type="ChEBI" id="CHEBI:15377"/>
        <dbReference type="ChEBI" id="CHEBI:15378"/>
        <dbReference type="ChEBI" id="CHEBI:17826"/>
        <dbReference type="ChEBI" id="CHEBI:29950"/>
        <dbReference type="ChEBI" id="CHEBI:50058"/>
        <dbReference type="ChEBI" id="CHEBI:57856"/>
        <dbReference type="ChEBI" id="CHEBI:57925"/>
        <dbReference type="ChEBI" id="CHEBI:59789"/>
        <dbReference type="ChEBI" id="CHEBI:183640"/>
        <dbReference type="EC" id="2.1.1.137"/>
    </reaction>
</comment>
<evidence type="ECO:0000313" key="12">
    <source>
        <dbReference type="Proteomes" id="UP001166304"/>
    </source>
</evidence>
<dbReference type="InterPro" id="IPR026669">
    <property type="entry name" value="Arsenite_MeTrfase-like"/>
</dbReference>
<keyword evidence="11" id="KW-0489">Methyltransferase</keyword>
<proteinExistence type="inferred from homology"/>
<dbReference type="InterPro" id="IPR025714">
    <property type="entry name" value="Methyltranfer_dom"/>
</dbReference>
<evidence type="ECO:0000259" key="10">
    <source>
        <dbReference type="Pfam" id="PF13847"/>
    </source>
</evidence>
<keyword evidence="1" id="KW-0808">Transferase</keyword>
<dbReference type="SUPFAM" id="SSF53335">
    <property type="entry name" value="S-adenosyl-L-methionine-dependent methyltransferases"/>
    <property type="match status" value="1"/>
</dbReference>
<dbReference type="NCBIfam" id="NF008823">
    <property type="entry name" value="PRK11873.1"/>
    <property type="match status" value="1"/>
</dbReference>
<dbReference type="EMBL" id="JAHQXE010000003">
    <property type="protein sequence ID" value="MBV0902510.1"/>
    <property type="molecule type" value="Genomic_DNA"/>
</dbReference>
<evidence type="ECO:0000313" key="11">
    <source>
        <dbReference type="EMBL" id="MBV0902510.1"/>
    </source>
</evidence>
<gene>
    <name evidence="11" type="primary">arsM</name>
    <name evidence="11" type="ORF">KTS37_11990</name>
</gene>
<reference evidence="11" key="1">
    <citation type="submission" date="2021-06" db="EMBL/GenBank/DDBJ databases">
        <title>New haloarchaea isolates fom saline soil.</title>
        <authorList>
            <person name="Duran-Viseras A."/>
            <person name="Sanchez-Porro C.S."/>
            <person name="Ventosa A."/>
        </authorList>
    </citation>
    <scope>NUCLEOTIDE SEQUENCE</scope>
    <source>
        <strain evidence="11">JCM 18369</strain>
    </source>
</reference>
<evidence type="ECO:0000256" key="2">
    <source>
        <dbReference type="ARBA" id="ARBA00022691"/>
    </source>
</evidence>
<evidence type="ECO:0000256" key="9">
    <source>
        <dbReference type="SAM" id="MobiDB-lite"/>
    </source>
</evidence>
<evidence type="ECO:0000256" key="1">
    <source>
        <dbReference type="ARBA" id="ARBA00022679"/>
    </source>
</evidence>
<accession>A0AA41G167</accession>
<dbReference type="AlphaFoldDB" id="A0AA41G167"/>
<keyword evidence="2" id="KW-0949">S-adenosyl-L-methionine</keyword>
<dbReference type="InterPro" id="IPR029063">
    <property type="entry name" value="SAM-dependent_MTases_sf"/>
</dbReference>
<keyword evidence="12" id="KW-1185">Reference proteome</keyword>
<dbReference type="CDD" id="cd02440">
    <property type="entry name" value="AdoMet_MTases"/>
    <property type="match status" value="1"/>
</dbReference>
<dbReference type="RefSeq" id="WP_162413340.1">
    <property type="nucleotide sequence ID" value="NZ_JAHQXE010000003.1"/>
</dbReference>
<comment type="caution">
    <text evidence="11">The sequence shown here is derived from an EMBL/GenBank/DDBJ whole genome shotgun (WGS) entry which is preliminary data.</text>
</comment>